<feature type="compositionally biased region" description="Polar residues" evidence="1">
    <location>
        <begin position="15"/>
        <end position="32"/>
    </location>
</feature>
<evidence type="ECO:0000259" key="2">
    <source>
        <dbReference type="PROSITE" id="PS00036"/>
    </source>
</evidence>
<dbReference type="SUPFAM" id="SSF57959">
    <property type="entry name" value="Leucine zipper domain"/>
    <property type="match status" value="1"/>
</dbReference>
<gene>
    <name evidence="3" type="ORF">BJ508DRAFT_327433</name>
</gene>
<feature type="compositionally biased region" description="Basic residues" evidence="1">
    <location>
        <begin position="319"/>
        <end position="332"/>
    </location>
</feature>
<feature type="compositionally biased region" description="Acidic residues" evidence="1">
    <location>
        <begin position="153"/>
        <end position="164"/>
    </location>
</feature>
<feature type="compositionally biased region" description="Polar residues" evidence="1">
    <location>
        <begin position="165"/>
        <end position="177"/>
    </location>
</feature>
<dbReference type="EMBL" id="ML119689">
    <property type="protein sequence ID" value="RPA80329.1"/>
    <property type="molecule type" value="Genomic_DNA"/>
</dbReference>
<feature type="compositionally biased region" description="Polar residues" evidence="1">
    <location>
        <begin position="80"/>
        <end position="94"/>
    </location>
</feature>
<feature type="region of interest" description="Disordered" evidence="1">
    <location>
        <begin position="296"/>
        <end position="364"/>
    </location>
</feature>
<accession>A0A3N4I2V8</accession>
<name>A0A3N4I2V8_ASCIM</name>
<feature type="region of interest" description="Disordered" evidence="1">
    <location>
        <begin position="1"/>
        <end position="141"/>
    </location>
</feature>
<organism evidence="3 4">
    <name type="scientific">Ascobolus immersus RN42</name>
    <dbReference type="NCBI Taxonomy" id="1160509"/>
    <lineage>
        <taxon>Eukaryota</taxon>
        <taxon>Fungi</taxon>
        <taxon>Dikarya</taxon>
        <taxon>Ascomycota</taxon>
        <taxon>Pezizomycotina</taxon>
        <taxon>Pezizomycetes</taxon>
        <taxon>Pezizales</taxon>
        <taxon>Ascobolaceae</taxon>
        <taxon>Ascobolus</taxon>
    </lineage>
</organism>
<feature type="compositionally biased region" description="Polar residues" evidence="1">
    <location>
        <begin position="106"/>
        <end position="120"/>
    </location>
</feature>
<feature type="domain" description="BZIP" evidence="2">
    <location>
        <begin position="203"/>
        <end position="216"/>
    </location>
</feature>
<dbReference type="InterPro" id="IPR046347">
    <property type="entry name" value="bZIP_sf"/>
</dbReference>
<dbReference type="Proteomes" id="UP000275078">
    <property type="component" value="Unassembled WGS sequence"/>
</dbReference>
<protein>
    <recommendedName>
        <fullName evidence="2">BZIP domain-containing protein</fullName>
    </recommendedName>
</protein>
<feature type="region of interest" description="Disordered" evidence="1">
    <location>
        <begin position="153"/>
        <end position="215"/>
    </location>
</feature>
<reference evidence="3 4" key="1">
    <citation type="journal article" date="2018" name="Nat. Ecol. Evol.">
        <title>Pezizomycetes genomes reveal the molecular basis of ectomycorrhizal truffle lifestyle.</title>
        <authorList>
            <person name="Murat C."/>
            <person name="Payen T."/>
            <person name="Noel B."/>
            <person name="Kuo A."/>
            <person name="Morin E."/>
            <person name="Chen J."/>
            <person name="Kohler A."/>
            <person name="Krizsan K."/>
            <person name="Balestrini R."/>
            <person name="Da Silva C."/>
            <person name="Montanini B."/>
            <person name="Hainaut M."/>
            <person name="Levati E."/>
            <person name="Barry K.W."/>
            <person name="Belfiori B."/>
            <person name="Cichocki N."/>
            <person name="Clum A."/>
            <person name="Dockter R.B."/>
            <person name="Fauchery L."/>
            <person name="Guy J."/>
            <person name="Iotti M."/>
            <person name="Le Tacon F."/>
            <person name="Lindquist E.A."/>
            <person name="Lipzen A."/>
            <person name="Malagnac F."/>
            <person name="Mello A."/>
            <person name="Molinier V."/>
            <person name="Miyauchi S."/>
            <person name="Poulain J."/>
            <person name="Riccioni C."/>
            <person name="Rubini A."/>
            <person name="Sitrit Y."/>
            <person name="Splivallo R."/>
            <person name="Traeger S."/>
            <person name="Wang M."/>
            <person name="Zifcakova L."/>
            <person name="Wipf D."/>
            <person name="Zambonelli A."/>
            <person name="Paolocci F."/>
            <person name="Nowrousian M."/>
            <person name="Ottonello S."/>
            <person name="Baldrian P."/>
            <person name="Spatafora J.W."/>
            <person name="Henrissat B."/>
            <person name="Nagy L.G."/>
            <person name="Aury J.M."/>
            <person name="Wincker P."/>
            <person name="Grigoriev I.V."/>
            <person name="Bonfante P."/>
            <person name="Martin F.M."/>
        </authorList>
    </citation>
    <scope>NUCLEOTIDE SEQUENCE [LARGE SCALE GENOMIC DNA]</scope>
    <source>
        <strain evidence="3 4">RN42</strain>
    </source>
</reference>
<sequence>MQGSQGYSHDHINRSHPSQPNSSNDAATTRPTEISPARVGSGGQPAFRLVQGIVSRAGPEADRGVSNSENRPLALHQPASAHQASPSGQGTLDPSMTDLRPLQHLTAPTNAEASAAQSINKRSKPRAYSDGAQTAANLDSVTKGIANIDTYSSDEEMATGEEAESQTPRPSMQNFQSGKVVRGMSSADKKALRENELKRAAFKERNRQSSARTRERRKTFIAGLEEKVKVQAKEMEGWQATRQQMEATIVGLTGQLANANRTLATTQAYTHHLLSERESLLAERNGLIQQLERFQRQSQNLHHPPAIPEASSNHFGSLQHHHHQPGTKHLHHPATTDASSNQSGTQHLHHPSTSQDGEGYGQNV</sequence>
<feature type="compositionally biased region" description="Polar residues" evidence="1">
    <location>
        <begin position="131"/>
        <end position="140"/>
    </location>
</feature>
<proteinExistence type="predicted"/>
<dbReference type="GO" id="GO:0003700">
    <property type="term" value="F:DNA-binding transcription factor activity"/>
    <property type="evidence" value="ECO:0007669"/>
    <property type="project" value="InterPro"/>
</dbReference>
<dbReference type="AlphaFoldDB" id="A0A3N4I2V8"/>
<dbReference type="Gene3D" id="1.20.5.170">
    <property type="match status" value="1"/>
</dbReference>
<dbReference type="PROSITE" id="PS00036">
    <property type="entry name" value="BZIP_BASIC"/>
    <property type="match status" value="1"/>
</dbReference>
<feature type="compositionally biased region" description="Polar residues" evidence="1">
    <location>
        <begin position="336"/>
        <end position="364"/>
    </location>
</feature>
<evidence type="ECO:0000313" key="3">
    <source>
        <dbReference type="EMBL" id="RPA80329.1"/>
    </source>
</evidence>
<feature type="compositionally biased region" description="Basic and acidic residues" evidence="1">
    <location>
        <begin position="187"/>
        <end position="207"/>
    </location>
</feature>
<evidence type="ECO:0000256" key="1">
    <source>
        <dbReference type="SAM" id="MobiDB-lite"/>
    </source>
</evidence>
<keyword evidence="4" id="KW-1185">Reference proteome</keyword>
<evidence type="ECO:0000313" key="4">
    <source>
        <dbReference type="Proteomes" id="UP000275078"/>
    </source>
</evidence>
<dbReference type="SMART" id="SM00338">
    <property type="entry name" value="BRLZ"/>
    <property type="match status" value="1"/>
</dbReference>
<dbReference type="InterPro" id="IPR004827">
    <property type="entry name" value="bZIP"/>
</dbReference>